<dbReference type="RefSeq" id="WP_097077138.1">
    <property type="nucleotide sequence ID" value="NZ_OBMR01000014.1"/>
</dbReference>
<keyword evidence="1" id="KW-0472">Membrane</keyword>
<feature type="transmembrane region" description="Helical" evidence="1">
    <location>
        <begin position="45"/>
        <end position="78"/>
    </location>
</feature>
<protein>
    <submittedName>
        <fullName evidence="2">Uncharacterized membrane protein</fullName>
    </submittedName>
</protein>
<keyword evidence="1" id="KW-0812">Transmembrane</keyword>
<evidence type="ECO:0000313" key="2">
    <source>
        <dbReference type="EMBL" id="SOC16254.1"/>
    </source>
</evidence>
<keyword evidence="1" id="KW-1133">Transmembrane helix</keyword>
<dbReference type="Proteomes" id="UP000219563">
    <property type="component" value="Unassembled WGS sequence"/>
</dbReference>
<accession>A0A285T5Y3</accession>
<feature type="transmembrane region" description="Helical" evidence="1">
    <location>
        <begin position="14"/>
        <end position="33"/>
    </location>
</feature>
<sequence length="97" mass="11033">MENKSTNQTMSKKMTGIVAYFSYIGFILAYLCGDREGAKFHLNQALIIHLISLVGFLPYIRMVVMPLATILWFIGFIYATREEETEVPVVGSIRLLK</sequence>
<gene>
    <name evidence="2" type="ORF">SAMN02910411_0351</name>
</gene>
<dbReference type="EMBL" id="OBMR01000014">
    <property type="protein sequence ID" value="SOC16254.1"/>
    <property type="molecule type" value="Genomic_DNA"/>
</dbReference>
<proteinExistence type="predicted"/>
<dbReference type="AlphaFoldDB" id="A0A285T5Y3"/>
<evidence type="ECO:0000313" key="3">
    <source>
        <dbReference type="Proteomes" id="UP000219563"/>
    </source>
</evidence>
<organism evidence="2 3">
    <name type="scientific">Pseudobutyrivibrio ruminis DSM 9787</name>
    <dbReference type="NCBI Taxonomy" id="1123011"/>
    <lineage>
        <taxon>Bacteria</taxon>
        <taxon>Bacillati</taxon>
        <taxon>Bacillota</taxon>
        <taxon>Clostridia</taxon>
        <taxon>Lachnospirales</taxon>
        <taxon>Lachnospiraceae</taxon>
        <taxon>Pseudobutyrivibrio</taxon>
    </lineage>
</organism>
<reference evidence="2 3" key="1">
    <citation type="submission" date="2017-08" db="EMBL/GenBank/DDBJ databases">
        <authorList>
            <person name="de Groot N.N."/>
        </authorList>
    </citation>
    <scope>NUCLEOTIDE SEQUENCE [LARGE SCALE GENOMIC DNA]</scope>
    <source>
        <strain evidence="2 3">DSM 9787</strain>
    </source>
</reference>
<evidence type="ECO:0000256" key="1">
    <source>
        <dbReference type="SAM" id="Phobius"/>
    </source>
</evidence>
<name>A0A285T5Y3_9FIRM</name>